<keyword evidence="4" id="KW-1185">Reference proteome</keyword>
<gene>
    <name evidence="3" type="ORF">W5A_04204</name>
</gene>
<keyword evidence="2" id="KW-0732">Signal</keyword>
<protein>
    <submittedName>
        <fullName evidence="3">Uncharacterized protein</fullName>
    </submittedName>
</protein>
<dbReference type="Proteomes" id="UP000005938">
    <property type="component" value="Unassembled WGS sequence"/>
</dbReference>
<dbReference type="STRING" id="946077.W5A_04204"/>
<evidence type="ECO:0000313" key="4">
    <source>
        <dbReference type="Proteomes" id="UP000005938"/>
    </source>
</evidence>
<reference evidence="3 4" key="1">
    <citation type="journal article" date="2012" name="J. Bacteriol.">
        <title>Genome Sequence of the Halotolerant Bacterium Imtechella halotolerans K1T.</title>
        <authorList>
            <person name="Kumar S."/>
            <person name="Vikram S."/>
            <person name="Subramanian S."/>
            <person name="Raghava G.P."/>
            <person name="Pinnaka A.K."/>
        </authorList>
    </citation>
    <scope>NUCLEOTIDE SEQUENCE [LARGE SCALE GENOMIC DNA]</scope>
    <source>
        <strain evidence="3 4">K1</strain>
    </source>
</reference>
<dbReference type="RefSeq" id="WP_008237763.1">
    <property type="nucleotide sequence ID" value="NZ_AJJU01000003.1"/>
</dbReference>
<name>I0WIA1_9FLAO</name>
<dbReference type="EMBL" id="AJJU01000003">
    <property type="protein sequence ID" value="EID76117.1"/>
    <property type="molecule type" value="Genomic_DNA"/>
</dbReference>
<organism evidence="3 4">
    <name type="scientific">Imtechella halotolerans K1</name>
    <dbReference type="NCBI Taxonomy" id="946077"/>
    <lineage>
        <taxon>Bacteria</taxon>
        <taxon>Pseudomonadati</taxon>
        <taxon>Bacteroidota</taxon>
        <taxon>Flavobacteriia</taxon>
        <taxon>Flavobacteriales</taxon>
        <taxon>Flavobacteriaceae</taxon>
        <taxon>Imtechella</taxon>
    </lineage>
</organism>
<feature type="chain" id="PRO_5003635210" evidence="2">
    <location>
        <begin position="22"/>
        <end position="162"/>
    </location>
</feature>
<evidence type="ECO:0000313" key="3">
    <source>
        <dbReference type="EMBL" id="EID76117.1"/>
    </source>
</evidence>
<comment type="caution">
    <text evidence="3">The sequence shown here is derived from an EMBL/GenBank/DDBJ whole genome shotgun (WGS) entry which is preliminary data.</text>
</comment>
<feature type="region of interest" description="Disordered" evidence="1">
    <location>
        <begin position="62"/>
        <end position="96"/>
    </location>
</feature>
<evidence type="ECO:0000256" key="2">
    <source>
        <dbReference type="SAM" id="SignalP"/>
    </source>
</evidence>
<accession>I0WIA1</accession>
<dbReference type="AlphaFoldDB" id="I0WIA1"/>
<evidence type="ECO:0000256" key="1">
    <source>
        <dbReference type="SAM" id="MobiDB-lite"/>
    </source>
</evidence>
<sequence>MKTNFTVLFLLLSLIAWQAPAQENVKIQDSIATQLKLEKSLAKEQARIQKEEDKKKAKEIKAAKNLEKQRKRAEKAQKKAERALAKTQKAEKQMIKAQDRVRKAELKITRDQHSYNQKRLKGKLTAEQMQKWEHKIGNQRIKLKELQFKQEKAEREFTRRKQ</sequence>
<feature type="signal peptide" evidence="2">
    <location>
        <begin position="1"/>
        <end position="21"/>
    </location>
</feature>
<proteinExistence type="predicted"/>